<organism evidence="3">
    <name type="scientific">Flavobacterium sp. WC2409</name>
    <dbReference type="NCBI Taxonomy" id="3234139"/>
    <lineage>
        <taxon>Bacteria</taxon>
        <taxon>Pseudomonadati</taxon>
        <taxon>Bacteroidota</taxon>
        <taxon>Flavobacteriia</taxon>
        <taxon>Flavobacteriales</taxon>
        <taxon>Flavobacteriaceae</taxon>
        <taxon>Flavobacterium</taxon>
    </lineage>
</organism>
<dbReference type="PROSITE" id="PS51819">
    <property type="entry name" value="VOC"/>
    <property type="match status" value="1"/>
</dbReference>
<evidence type="ECO:0000256" key="1">
    <source>
        <dbReference type="SAM" id="SignalP"/>
    </source>
</evidence>
<gene>
    <name evidence="3" type="ORF">AB3G34_10760</name>
</gene>
<dbReference type="PANTHER" id="PTHR46142">
    <property type="match status" value="1"/>
</dbReference>
<accession>A0AB39W207</accession>
<dbReference type="EMBL" id="CP165625">
    <property type="protein sequence ID" value="XDU94377.1"/>
    <property type="molecule type" value="Genomic_DNA"/>
</dbReference>
<feature type="domain" description="VOC" evidence="2">
    <location>
        <begin position="28"/>
        <end position="149"/>
    </location>
</feature>
<feature type="signal peptide" evidence="1">
    <location>
        <begin position="1"/>
        <end position="19"/>
    </location>
</feature>
<dbReference type="PANTHER" id="PTHR46142:SF3">
    <property type="entry name" value="F18B13.24 PROTEIN"/>
    <property type="match status" value="1"/>
</dbReference>
<sequence length="152" mass="17320">MKKLGLLLLVLVGSGSLWAQESNFFSLTLNHDAISVKDVNRSVDFYKNVLHLQEITNRTEKEGIRWMSLGDGKELHLISTIKEPVVINKAVHIAFTTPEFDHFMNVLKEMKITYSDWAGSLNKISIRADGIQQVYIQDPDGYWIEINSAEKI</sequence>
<dbReference type="Pfam" id="PF00903">
    <property type="entry name" value="Glyoxalase"/>
    <property type="match status" value="1"/>
</dbReference>
<reference evidence="3" key="1">
    <citation type="submission" date="2024-07" db="EMBL/GenBank/DDBJ databases">
        <authorList>
            <person name="Biller S.J."/>
        </authorList>
    </citation>
    <scope>NUCLEOTIDE SEQUENCE</scope>
    <source>
        <strain evidence="3">WC2409</strain>
    </source>
</reference>
<protein>
    <submittedName>
        <fullName evidence="3">VOC family protein</fullName>
    </submittedName>
</protein>
<evidence type="ECO:0000313" key="3">
    <source>
        <dbReference type="EMBL" id="XDU94377.1"/>
    </source>
</evidence>
<feature type="chain" id="PRO_5044290610" evidence="1">
    <location>
        <begin position="20"/>
        <end position="152"/>
    </location>
</feature>
<dbReference type="InterPro" id="IPR037523">
    <property type="entry name" value="VOC_core"/>
</dbReference>
<dbReference type="InterPro" id="IPR004360">
    <property type="entry name" value="Glyas_Fos-R_dOase_dom"/>
</dbReference>
<dbReference type="SUPFAM" id="SSF54593">
    <property type="entry name" value="Glyoxalase/Bleomycin resistance protein/Dihydroxybiphenyl dioxygenase"/>
    <property type="match status" value="1"/>
</dbReference>
<name>A0AB39W207_9FLAO</name>
<dbReference type="Gene3D" id="3.10.180.10">
    <property type="entry name" value="2,3-Dihydroxybiphenyl 1,2-Dioxygenase, domain 1"/>
    <property type="match status" value="1"/>
</dbReference>
<dbReference type="RefSeq" id="WP_367754833.1">
    <property type="nucleotide sequence ID" value="NZ_CP165625.1"/>
</dbReference>
<evidence type="ECO:0000259" key="2">
    <source>
        <dbReference type="PROSITE" id="PS51819"/>
    </source>
</evidence>
<dbReference type="InterPro" id="IPR029068">
    <property type="entry name" value="Glyas_Bleomycin-R_OHBP_Dase"/>
</dbReference>
<keyword evidence="1" id="KW-0732">Signal</keyword>
<proteinExistence type="predicted"/>
<dbReference type="AlphaFoldDB" id="A0AB39W207"/>